<comment type="caution">
    <text evidence="1">The sequence shown here is derived from an EMBL/GenBank/DDBJ whole genome shotgun (WGS) entry which is preliminary data.</text>
</comment>
<name>A0A0F9RI35_9ZZZZ</name>
<accession>A0A0F9RI35</accession>
<protein>
    <submittedName>
        <fullName evidence="1">Uncharacterized protein</fullName>
    </submittedName>
</protein>
<proteinExistence type="predicted"/>
<dbReference type="EMBL" id="LAZR01003569">
    <property type="protein sequence ID" value="KKN16933.1"/>
    <property type="molecule type" value="Genomic_DNA"/>
</dbReference>
<dbReference type="AlphaFoldDB" id="A0A0F9RI35"/>
<evidence type="ECO:0000313" key="1">
    <source>
        <dbReference type="EMBL" id="KKN16933.1"/>
    </source>
</evidence>
<organism evidence="1">
    <name type="scientific">marine sediment metagenome</name>
    <dbReference type="NCBI Taxonomy" id="412755"/>
    <lineage>
        <taxon>unclassified sequences</taxon>
        <taxon>metagenomes</taxon>
        <taxon>ecological metagenomes</taxon>
    </lineage>
</organism>
<reference evidence="1" key="1">
    <citation type="journal article" date="2015" name="Nature">
        <title>Complex archaea that bridge the gap between prokaryotes and eukaryotes.</title>
        <authorList>
            <person name="Spang A."/>
            <person name="Saw J.H."/>
            <person name="Jorgensen S.L."/>
            <person name="Zaremba-Niedzwiedzka K."/>
            <person name="Martijn J."/>
            <person name="Lind A.E."/>
            <person name="van Eijk R."/>
            <person name="Schleper C."/>
            <person name="Guy L."/>
            <person name="Ettema T.J."/>
        </authorList>
    </citation>
    <scope>NUCLEOTIDE SEQUENCE</scope>
</reference>
<gene>
    <name evidence="1" type="ORF">LCGC14_0970910</name>
</gene>
<sequence>MDIERQKQLEELLKELHGIREFPYNGVTQEKWQDNVIVSVESTKKKQVVRRKR</sequence>